<evidence type="ECO:0000313" key="7">
    <source>
        <dbReference type="Proteomes" id="UP000315677"/>
    </source>
</evidence>
<dbReference type="InterPro" id="IPR000843">
    <property type="entry name" value="HTH_LacI"/>
</dbReference>
<keyword evidence="7" id="KW-1185">Reference proteome</keyword>
<evidence type="ECO:0000313" key="6">
    <source>
        <dbReference type="EMBL" id="TQM13315.1"/>
    </source>
</evidence>
<evidence type="ECO:0000256" key="4">
    <source>
        <dbReference type="SAM" id="MobiDB-lite"/>
    </source>
</evidence>
<dbReference type="RefSeq" id="WP_211365904.1">
    <property type="nucleotide sequence ID" value="NZ_VFPA01000001.1"/>
</dbReference>
<dbReference type="PROSITE" id="PS00356">
    <property type="entry name" value="HTH_LACI_1"/>
    <property type="match status" value="1"/>
</dbReference>
<proteinExistence type="predicted"/>
<organism evidence="6 7">
    <name type="scientific">Pseudonocardia kunmingensis</name>
    <dbReference type="NCBI Taxonomy" id="630975"/>
    <lineage>
        <taxon>Bacteria</taxon>
        <taxon>Bacillati</taxon>
        <taxon>Actinomycetota</taxon>
        <taxon>Actinomycetes</taxon>
        <taxon>Pseudonocardiales</taxon>
        <taxon>Pseudonocardiaceae</taxon>
        <taxon>Pseudonocardia</taxon>
    </lineage>
</organism>
<dbReference type="PROSITE" id="PS50932">
    <property type="entry name" value="HTH_LACI_2"/>
    <property type="match status" value="1"/>
</dbReference>
<dbReference type="CDD" id="cd01574">
    <property type="entry name" value="PBP1_LacI"/>
    <property type="match status" value="1"/>
</dbReference>
<evidence type="ECO:0000256" key="1">
    <source>
        <dbReference type="ARBA" id="ARBA00023015"/>
    </source>
</evidence>
<dbReference type="Gene3D" id="1.10.260.40">
    <property type="entry name" value="lambda repressor-like DNA-binding domains"/>
    <property type="match status" value="1"/>
</dbReference>
<keyword evidence="1" id="KW-0805">Transcription regulation</keyword>
<dbReference type="PANTHER" id="PTHR30146">
    <property type="entry name" value="LACI-RELATED TRANSCRIPTIONAL REPRESSOR"/>
    <property type="match status" value="1"/>
</dbReference>
<evidence type="ECO:0000259" key="5">
    <source>
        <dbReference type="PROSITE" id="PS50932"/>
    </source>
</evidence>
<keyword evidence="2" id="KW-0238">DNA-binding</keyword>
<dbReference type="AlphaFoldDB" id="A0A543DVG4"/>
<dbReference type="SUPFAM" id="SSF53822">
    <property type="entry name" value="Periplasmic binding protein-like I"/>
    <property type="match status" value="1"/>
</dbReference>
<dbReference type="GO" id="GO:0003700">
    <property type="term" value="F:DNA-binding transcription factor activity"/>
    <property type="evidence" value="ECO:0007669"/>
    <property type="project" value="TreeGrafter"/>
</dbReference>
<dbReference type="Pfam" id="PF00356">
    <property type="entry name" value="LacI"/>
    <property type="match status" value="1"/>
</dbReference>
<dbReference type="CDD" id="cd01392">
    <property type="entry name" value="HTH_LacI"/>
    <property type="match status" value="1"/>
</dbReference>
<reference evidence="6 7" key="1">
    <citation type="submission" date="2019-06" db="EMBL/GenBank/DDBJ databases">
        <title>Sequencing the genomes of 1000 actinobacteria strains.</title>
        <authorList>
            <person name="Klenk H.-P."/>
        </authorList>
    </citation>
    <scope>NUCLEOTIDE SEQUENCE [LARGE SCALE GENOMIC DNA]</scope>
    <source>
        <strain evidence="6 7">DSM 45301</strain>
    </source>
</reference>
<feature type="domain" description="HTH lacI-type" evidence="5">
    <location>
        <begin position="12"/>
        <end position="66"/>
    </location>
</feature>
<dbReference type="EMBL" id="VFPA01000001">
    <property type="protein sequence ID" value="TQM13315.1"/>
    <property type="molecule type" value="Genomic_DNA"/>
</dbReference>
<dbReference type="PANTHER" id="PTHR30146:SF109">
    <property type="entry name" value="HTH-TYPE TRANSCRIPTIONAL REGULATOR GALS"/>
    <property type="match status" value="1"/>
</dbReference>
<accession>A0A543DVG4</accession>
<sequence length="340" mass="36474">MPSRNTDRARQPVMRDVARLAGVSHQSVSRVINDNPQVSPDVRARVQAAMKQLGYKPNTVARALARRRTMNIGVIAAGTFQYGPTVMLLSIAETARQAGYATRLLNPVNADRAGMQTAIDQLVDDSVDGIVVLAPVTAAATAVEGLTTDVPLVMFEPDLDNGTTMVAIDESLGARLATRHLLELGHRTVRHVSGPPGWLGTEARIRGWRDELASWGRVAHPTYEGDWSAASGHAAGARIAADPDVTAVYVANDQMALGVLQALGEAGRDVPGDISVVGFDDTPEAAYYRPALTTVRLDFAAVGRRCVERLVELIQSRPLQPQPRVPPELVVRASSAPPRH</sequence>
<gene>
    <name evidence="6" type="ORF">FB558_0047</name>
</gene>
<dbReference type="Gene3D" id="3.40.50.2300">
    <property type="match status" value="2"/>
</dbReference>
<dbReference type="InterPro" id="IPR046335">
    <property type="entry name" value="LacI/GalR-like_sensor"/>
</dbReference>
<dbReference type="SUPFAM" id="SSF47413">
    <property type="entry name" value="lambda repressor-like DNA-binding domains"/>
    <property type="match status" value="1"/>
</dbReference>
<dbReference type="GO" id="GO:0000976">
    <property type="term" value="F:transcription cis-regulatory region binding"/>
    <property type="evidence" value="ECO:0007669"/>
    <property type="project" value="TreeGrafter"/>
</dbReference>
<feature type="region of interest" description="Disordered" evidence="4">
    <location>
        <begin position="321"/>
        <end position="340"/>
    </location>
</feature>
<comment type="caution">
    <text evidence="6">The sequence shown here is derived from an EMBL/GenBank/DDBJ whole genome shotgun (WGS) entry which is preliminary data.</text>
</comment>
<keyword evidence="3" id="KW-0804">Transcription</keyword>
<dbReference type="InterPro" id="IPR010982">
    <property type="entry name" value="Lambda_DNA-bd_dom_sf"/>
</dbReference>
<name>A0A543DVG4_9PSEU</name>
<dbReference type="SMART" id="SM00354">
    <property type="entry name" value="HTH_LACI"/>
    <property type="match status" value="1"/>
</dbReference>
<dbReference type="InterPro" id="IPR028082">
    <property type="entry name" value="Peripla_BP_I"/>
</dbReference>
<protein>
    <submittedName>
        <fullName evidence="6">LacI family transcriptional regulator</fullName>
    </submittedName>
</protein>
<evidence type="ECO:0000256" key="2">
    <source>
        <dbReference type="ARBA" id="ARBA00023125"/>
    </source>
</evidence>
<dbReference type="Pfam" id="PF13377">
    <property type="entry name" value="Peripla_BP_3"/>
    <property type="match status" value="1"/>
</dbReference>
<dbReference type="Proteomes" id="UP000315677">
    <property type="component" value="Unassembled WGS sequence"/>
</dbReference>
<evidence type="ECO:0000256" key="3">
    <source>
        <dbReference type="ARBA" id="ARBA00023163"/>
    </source>
</evidence>